<proteinExistence type="predicted"/>
<dbReference type="InterPro" id="IPR022385">
    <property type="entry name" value="Rhs_assc_core"/>
</dbReference>
<dbReference type="NCBIfam" id="TIGR03696">
    <property type="entry name" value="Rhs_assc_core"/>
    <property type="match status" value="1"/>
</dbReference>
<accession>A0A975CK56</accession>
<dbReference type="AlphaFoldDB" id="A0A975CK56"/>
<organism evidence="2 3">
    <name type="scientific">Polaribacter cellanae</name>
    <dbReference type="NCBI Taxonomy" id="2818493"/>
    <lineage>
        <taxon>Bacteria</taxon>
        <taxon>Pseudomonadati</taxon>
        <taxon>Bacteroidota</taxon>
        <taxon>Flavobacteriia</taxon>
        <taxon>Flavobacteriales</taxon>
        <taxon>Flavobacteriaceae</taxon>
    </lineage>
</organism>
<evidence type="ECO:0008006" key="4">
    <source>
        <dbReference type="Google" id="ProtNLM"/>
    </source>
</evidence>
<protein>
    <recommendedName>
        <fullName evidence="4">RHS repeat-associated core domain-containing protein</fullName>
    </recommendedName>
</protein>
<evidence type="ECO:0000256" key="1">
    <source>
        <dbReference type="SAM" id="MobiDB-lite"/>
    </source>
</evidence>
<dbReference type="Proteomes" id="UP000663920">
    <property type="component" value="Chromosome"/>
</dbReference>
<evidence type="ECO:0000313" key="2">
    <source>
        <dbReference type="EMBL" id="QTE21173.1"/>
    </source>
</evidence>
<dbReference type="EMBL" id="CP071869">
    <property type="protein sequence ID" value="QTE21173.1"/>
    <property type="molecule type" value="Genomic_DNA"/>
</dbReference>
<gene>
    <name evidence="2" type="ORF">J3359_09985</name>
</gene>
<sequence>MKHRGYNNVKILGAGNPLAQKFGYNGMELEESLGLNLMEMNFRSYDPAIARWTSIDPVTHWSMSTYTAFDNNPVFWADPSGADARTMRLQDLDGNWHTLTEGKDYTTIYEASDDSPSDCPPGDPNCSKGEDGKIDNKYKLSVDSPKEKLLSSGSMLGTLAASDGPLPIMDAVAISYALDLILVYGAAYGTVAIINSINDAVLAAADANWTYAKQEKEIQRILEKEGGPPGMTYMLTVNLSGTYTDVRGNSVYLNAGEVWKYGETTKGINGRYTRSELDGMVPGGVTARPLFFGNTVEIKVQEKIMIYGHYLATGSLPPGNKIFR</sequence>
<dbReference type="KEGG" id="pcea:J3359_09985"/>
<feature type="region of interest" description="Disordered" evidence="1">
    <location>
        <begin position="110"/>
        <end position="132"/>
    </location>
</feature>
<reference evidence="2 3" key="1">
    <citation type="submission" date="2021-03" db="EMBL/GenBank/DDBJ databases">
        <title>Complete genome of Polaribacter_sp.SM13.</title>
        <authorList>
            <person name="Jeong S.W."/>
            <person name="Bae J.W."/>
        </authorList>
    </citation>
    <scope>NUCLEOTIDE SEQUENCE [LARGE SCALE GENOMIC DNA]</scope>
    <source>
        <strain evidence="2 3">SM13</strain>
    </source>
</reference>
<keyword evidence="3" id="KW-1185">Reference proteome</keyword>
<name>A0A975CK56_9FLAO</name>
<dbReference type="Gene3D" id="2.180.10.10">
    <property type="entry name" value="RHS repeat-associated core"/>
    <property type="match status" value="1"/>
</dbReference>
<evidence type="ECO:0000313" key="3">
    <source>
        <dbReference type="Proteomes" id="UP000663920"/>
    </source>
</evidence>